<dbReference type="OrthoDB" id="9792284at2"/>
<dbReference type="EMBL" id="CP026538">
    <property type="protein sequence ID" value="QAZ67542.1"/>
    <property type="molecule type" value="Genomic_DNA"/>
</dbReference>
<name>A0A4V0YQU7_9BACT</name>
<dbReference type="PANTHER" id="PTHR10224">
    <property type="entry name" value="ES1 PROTEIN HOMOLOG, MITOCHONDRIAL"/>
    <property type="match status" value="1"/>
</dbReference>
<dbReference type="KEGG" id="dcb:C3Y92_10015"/>
<dbReference type="AlphaFoldDB" id="A0A4V0YQU7"/>
<accession>A0A4V0YQU7</accession>
<dbReference type="CDD" id="cd03133">
    <property type="entry name" value="GATase1_ES1"/>
    <property type="match status" value="1"/>
</dbReference>
<keyword evidence="3" id="KW-1185">Reference proteome</keyword>
<dbReference type="PANTHER" id="PTHR10224:SF12">
    <property type="entry name" value="GLYOXALASE ELBB"/>
    <property type="match status" value="1"/>
</dbReference>
<proteinExistence type="predicted"/>
<dbReference type="NCBIfam" id="NF008747">
    <property type="entry name" value="PRK11780.1"/>
    <property type="match status" value="1"/>
</dbReference>
<feature type="domain" description="DJ-1/PfpI" evidence="1">
    <location>
        <begin position="14"/>
        <end position="152"/>
    </location>
</feature>
<protein>
    <submittedName>
        <fullName evidence="2">Isoprenoid biosynthesis protein ElbB</fullName>
    </submittedName>
</protein>
<dbReference type="Gene3D" id="3.40.50.880">
    <property type="match status" value="1"/>
</dbReference>
<evidence type="ECO:0000259" key="1">
    <source>
        <dbReference type="Pfam" id="PF01965"/>
    </source>
</evidence>
<sequence length="224" mass="22777">MATIGVLLSGCGVLDGSEIHEATLTLLYLNKAGAKVVCLAPEMTVEAMDHGAKKPMGERRNVRVEAARIARGPVADAATASVADLDALILPGGFGAAKNLCDFAEKGGIGTVFPSVAALIKAMHAAKKPIGAICIAPAVLALALGEHHPRLTIGNDPGTAQAVEAAGGVHVACPVDGIVVDETNRLVTTPAYMLGPGIADIALGIEKLVAAVLEMAENRQPLDL</sequence>
<dbReference type="InterPro" id="IPR029062">
    <property type="entry name" value="Class_I_gatase-like"/>
</dbReference>
<evidence type="ECO:0000313" key="3">
    <source>
        <dbReference type="Proteomes" id="UP000293296"/>
    </source>
</evidence>
<dbReference type="InterPro" id="IPR002818">
    <property type="entry name" value="DJ-1/PfpI"/>
</dbReference>
<gene>
    <name evidence="2" type="ORF">C3Y92_10015</name>
</gene>
<dbReference type="SUPFAM" id="SSF52317">
    <property type="entry name" value="Class I glutamine amidotransferase-like"/>
    <property type="match status" value="1"/>
</dbReference>
<dbReference type="PIRSF" id="PIRSF006320">
    <property type="entry name" value="Elb2"/>
    <property type="match status" value="1"/>
</dbReference>
<dbReference type="RefSeq" id="WP_129352224.1">
    <property type="nucleotide sequence ID" value="NZ_CP026538.1"/>
</dbReference>
<organism evidence="2 3">
    <name type="scientific">Solidesulfovibrio carbinolicus</name>
    <dbReference type="NCBI Taxonomy" id="296842"/>
    <lineage>
        <taxon>Bacteria</taxon>
        <taxon>Pseudomonadati</taxon>
        <taxon>Thermodesulfobacteriota</taxon>
        <taxon>Desulfovibrionia</taxon>
        <taxon>Desulfovibrionales</taxon>
        <taxon>Desulfovibrionaceae</taxon>
        <taxon>Solidesulfovibrio</taxon>
    </lineage>
</organism>
<dbReference type="Proteomes" id="UP000293296">
    <property type="component" value="Chromosome"/>
</dbReference>
<reference evidence="2 3" key="1">
    <citation type="submission" date="2018-02" db="EMBL/GenBank/DDBJ databases">
        <title>Genome sequence of Desulfovibrio carbinolicus DSM 3852.</title>
        <authorList>
            <person name="Wilbanks E."/>
            <person name="Skennerton C.T."/>
            <person name="Orphan V.J."/>
        </authorList>
    </citation>
    <scope>NUCLEOTIDE SEQUENCE [LARGE SCALE GENOMIC DNA]</scope>
    <source>
        <strain evidence="2 3">DSM 3852</strain>
    </source>
</reference>
<dbReference type="InterPro" id="IPR026041">
    <property type="entry name" value="ElbB"/>
</dbReference>
<dbReference type="Pfam" id="PF01965">
    <property type="entry name" value="DJ-1_PfpI"/>
    <property type="match status" value="1"/>
</dbReference>
<evidence type="ECO:0000313" key="2">
    <source>
        <dbReference type="EMBL" id="QAZ67542.1"/>
    </source>
</evidence>